<dbReference type="InterPro" id="IPR010207">
    <property type="entry name" value="Elect_transpt_cplx_RnfB/RsxB"/>
</dbReference>
<evidence type="ECO:0000256" key="6">
    <source>
        <dbReference type="ARBA" id="ARBA00022982"/>
    </source>
</evidence>
<evidence type="ECO:0000256" key="7">
    <source>
        <dbReference type="ARBA" id="ARBA00023004"/>
    </source>
</evidence>
<comment type="subunit">
    <text evidence="10">The complex is composed of six subunits: RnfA, RnfB, RnfC, RnfD, RnfE and RnfG.</text>
</comment>
<dbReference type="PROSITE" id="PS51379">
    <property type="entry name" value="4FE4S_FER_2"/>
    <property type="match status" value="4"/>
</dbReference>
<keyword evidence="2 10" id="KW-0004">4Fe-4S</keyword>
<keyword evidence="4 10" id="KW-0677">Repeat</keyword>
<dbReference type="InterPro" id="IPR007202">
    <property type="entry name" value="4Fe-4S_dom"/>
</dbReference>
<dbReference type="Pfam" id="PF00037">
    <property type="entry name" value="Fer4"/>
    <property type="match status" value="1"/>
</dbReference>
<feature type="binding site" evidence="10">
    <location>
        <position position="148"/>
    </location>
    <ligand>
        <name>[4Fe-4S] cluster</name>
        <dbReference type="ChEBI" id="CHEBI:49883"/>
        <label>2</label>
    </ligand>
</feature>
<dbReference type="GO" id="GO:0046872">
    <property type="term" value="F:metal ion binding"/>
    <property type="evidence" value="ECO:0007669"/>
    <property type="project" value="UniProtKB-KW"/>
</dbReference>
<keyword evidence="3 10" id="KW-0479">Metal-binding</keyword>
<organism evidence="13 14">
    <name type="scientific">Candidatus Avoscillospira avistercoris</name>
    <dbReference type="NCBI Taxonomy" id="2840707"/>
    <lineage>
        <taxon>Bacteria</taxon>
        <taxon>Bacillati</taxon>
        <taxon>Bacillota</taxon>
        <taxon>Clostridia</taxon>
        <taxon>Eubacteriales</taxon>
        <taxon>Oscillospiraceae</taxon>
        <taxon>Oscillospiraceae incertae sedis</taxon>
        <taxon>Candidatus Avoscillospira</taxon>
    </lineage>
</organism>
<dbReference type="EMBL" id="DVJJ01000041">
    <property type="protein sequence ID" value="HIS64150.1"/>
    <property type="molecule type" value="Genomic_DNA"/>
</dbReference>
<dbReference type="Proteomes" id="UP000886741">
    <property type="component" value="Unassembled WGS sequence"/>
</dbReference>
<keyword evidence="8 10" id="KW-0411">Iron-sulfur</keyword>
<dbReference type="GO" id="GO:0005886">
    <property type="term" value="C:plasma membrane"/>
    <property type="evidence" value="ECO:0007669"/>
    <property type="project" value="UniProtKB-SubCell"/>
</dbReference>
<comment type="subcellular location">
    <subcellularLocation>
        <location evidence="10">Cell membrane</location>
    </subcellularLocation>
</comment>
<dbReference type="AlphaFoldDB" id="A0A9D1JSF7"/>
<dbReference type="PROSITE" id="PS51656">
    <property type="entry name" value="4FE4S"/>
    <property type="match status" value="1"/>
</dbReference>
<comment type="cofactor">
    <cofactor evidence="10">
        <name>[4Fe-4S] cluster</name>
        <dbReference type="ChEBI" id="CHEBI:49883"/>
    </cofactor>
    <text evidence="10">Binds 3 [4Fe-4S] clusters.</text>
</comment>
<evidence type="ECO:0000256" key="10">
    <source>
        <dbReference type="HAMAP-Rule" id="MF_00463"/>
    </source>
</evidence>
<dbReference type="Gene3D" id="1.10.15.40">
    <property type="entry name" value="Electron transport complex subunit B, putative Fe-S cluster"/>
    <property type="match status" value="1"/>
</dbReference>
<dbReference type="EC" id="7.-.-.-" evidence="10"/>
<keyword evidence="1 10" id="KW-0813">Transport</keyword>
<feature type="domain" description="4Fe-4S ferredoxin-type" evidence="11">
    <location>
        <begin position="128"/>
        <end position="161"/>
    </location>
</feature>
<comment type="similarity">
    <text evidence="10">Belongs to the 4Fe4S bacterial-type ferredoxin family. RnfB subfamily.</text>
</comment>
<comment type="caution">
    <text evidence="13">The sequence shown here is derived from an EMBL/GenBank/DDBJ whole genome shotgun (WGS) entry which is preliminary data.</text>
</comment>
<evidence type="ECO:0000256" key="9">
    <source>
        <dbReference type="ARBA" id="ARBA00023136"/>
    </source>
</evidence>
<dbReference type="InterPro" id="IPR017900">
    <property type="entry name" value="4Fe4S_Fe_S_CS"/>
</dbReference>
<comment type="caution">
    <text evidence="10">Lacks conserved residue(s) required for the propagation of feature annotation.</text>
</comment>
<sequence length="282" mass="28715">MNIILTAAVAVAVIGLVCGVILAVASKVMAVEEDPRFPAIRAALPGANCGACGYAGCDGYAQALASGKETRPNICVPGGASCAAEIASVLGIEAGEVEKRVAVVCCAGDCTKTDVRMNYQGVKSCAAARLLFGGPDACAFGCLGNGDCMAVCPNNAIRIEKGVAVVDRDLCTGCGLCANVCPNRVIGIFSAKQQVINVCSNLERGKAVVDVCKAGCMGCTKCTKVCPNNAIKMDNALARVNPVRCTACGKCVEACPTGSVKFVFGGPRPQPEPEETEEAPAV</sequence>
<evidence type="ECO:0000256" key="8">
    <source>
        <dbReference type="ARBA" id="ARBA00023014"/>
    </source>
</evidence>
<feature type="domain" description="4Fe-4S ferredoxin-type" evidence="11">
    <location>
        <begin position="205"/>
        <end position="235"/>
    </location>
</feature>
<feature type="binding site" evidence="10">
    <location>
        <position position="174"/>
    </location>
    <ligand>
        <name>[4Fe-4S] cluster</name>
        <dbReference type="ChEBI" id="CHEBI:49883"/>
        <label>3</label>
    </ligand>
</feature>
<evidence type="ECO:0000259" key="11">
    <source>
        <dbReference type="PROSITE" id="PS51379"/>
    </source>
</evidence>
<dbReference type="NCBIfam" id="TIGR01944">
    <property type="entry name" value="rnfB"/>
    <property type="match status" value="1"/>
</dbReference>
<feature type="binding site" evidence="10">
    <location>
        <position position="171"/>
    </location>
    <ligand>
        <name>[4Fe-4S] cluster</name>
        <dbReference type="ChEBI" id="CHEBI:49883"/>
        <label>3</label>
    </ligand>
</feature>
<feature type="region of interest" description="Hydrophobic" evidence="10">
    <location>
        <begin position="1"/>
        <end position="26"/>
    </location>
</feature>
<feature type="domain" description="4Fe-4S" evidence="12">
    <location>
        <begin position="32"/>
        <end position="92"/>
    </location>
</feature>
<keyword evidence="7 10" id="KW-0408">Iron</keyword>
<feature type="binding site" evidence="10">
    <location>
        <position position="138"/>
    </location>
    <ligand>
        <name>[4Fe-4S] cluster</name>
        <dbReference type="ChEBI" id="CHEBI:49883"/>
        <label>2</label>
    </ligand>
</feature>
<reference evidence="13" key="1">
    <citation type="submission" date="2020-10" db="EMBL/GenBank/DDBJ databases">
        <authorList>
            <person name="Gilroy R."/>
        </authorList>
    </citation>
    <scope>NUCLEOTIDE SEQUENCE</scope>
    <source>
        <strain evidence="13">ChiBcec16-1751</strain>
    </source>
</reference>
<feature type="binding site" evidence="10">
    <location>
        <position position="181"/>
    </location>
    <ligand>
        <name>[4Fe-4S] cluster</name>
        <dbReference type="ChEBI" id="CHEBI:49883"/>
        <label>2</label>
    </ligand>
</feature>
<dbReference type="InterPro" id="IPR017896">
    <property type="entry name" value="4Fe4S_Fe-S-bd"/>
</dbReference>
<protein>
    <recommendedName>
        <fullName evidence="10">Ion-translocating oxidoreductase complex subunit B</fullName>
        <ecNumber evidence="10">7.-.-.-</ecNumber>
    </recommendedName>
    <alternativeName>
        <fullName evidence="10">Rnf electron transport complex subunit B</fullName>
    </alternativeName>
</protein>
<evidence type="ECO:0000256" key="3">
    <source>
        <dbReference type="ARBA" id="ARBA00022723"/>
    </source>
</evidence>
<dbReference type="GO" id="GO:0009055">
    <property type="term" value="F:electron transfer activity"/>
    <property type="evidence" value="ECO:0007669"/>
    <property type="project" value="InterPro"/>
</dbReference>
<dbReference type="HAMAP" id="MF_00463">
    <property type="entry name" value="RsxB_RnfB"/>
    <property type="match status" value="1"/>
</dbReference>
<keyword evidence="10" id="KW-1003">Cell membrane</keyword>
<evidence type="ECO:0000256" key="5">
    <source>
        <dbReference type="ARBA" id="ARBA00022967"/>
    </source>
</evidence>
<evidence type="ECO:0000259" key="12">
    <source>
        <dbReference type="PROSITE" id="PS51656"/>
    </source>
</evidence>
<accession>A0A9D1JSF7</accession>
<feature type="binding site" evidence="10">
    <location>
        <position position="75"/>
    </location>
    <ligand>
        <name>[4Fe-4S] cluster</name>
        <dbReference type="ChEBI" id="CHEBI:49883"/>
        <label>1</label>
    </ligand>
</feature>
<feature type="binding site" evidence="10">
    <location>
        <position position="142"/>
    </location>
    <ligand>
        <name>[4Fe-4S] cluster</name>
        <dbReference type="ChEBI" id="CHEBI:49883"/>
        <label>2</label>
    </ligand>
</feature>
<dbReference type="PROSITE" id="PS00198">
    <property type="entry name" value="4FE4S_FER_1"/>
    <property type="match status" value="2"/>
</dbReference>
<dbReference type="Pfam" id="PF04060">
    <property type="entry name" value="FeS"/>
    <property type="match status" value="1"/>
</dbReference>
<gene>
    <name evidence="10" type="primary">rnfB</name>
    <name evidence="13" type="ORF">IAA83_02110</name>
</gene>
<dbReference type="Gene3D" id="3.30.70.20">
    <property type="match status" value="2"/>
</dbReference>
<keyword evidence="5 10" id="KW-1278">Translocase</keyword>
<dbReference type="PANTHER" id="PTHR43560:SF1">
    <property type="entry name" value="ION-TRANSLOCATING OXIDOREDUCTASE COMPLEX SUBUNIT B"/>
    <property type="match status" value="1"/>
</dbReference>
<reference evidence="13" key="2">
    <citation type="journal article" date="2021" name="PeerJ">
        <title>Extensive microbial diversity within the chicken gut microbiome revealed by metagenomics and culture.</title>
        <authorList>
            <person name="Gilroy R."/>
            <person name="Ravi A."/>
            <person name="Getino M."/>
            <person name="Pursley I."/>
            <person name="Horton D.L."/>
            <person name="Alikhan N.F."/>
            <person name="Baker D."/>
            <person name="Gharbi K."/>
            <person name="Hall N."/>
            <person name="Watson M."/>
            <person name="Adriaenssens E.M."/>
            <person name="Foster-Nyarko E."/>
            <person name="Jarju S."/>
            <person name="Secka A."/>
            <person name="Antonio M."/>
            <person name="Oren A."/>
            <person name="Chaudhuri R.R."/>
            <person name="La Ragione R."/>
            <person name="Hildebrand F."/>
            <person name="Pallen M.J."/>
        </authorList>
    </citation>
    <scope>NUCLEOTIDE SEQUENCE</scope>
    <source>
        <strain evidence="13">ChiBcec16-1751</strain>
    </source>
</reference>
<evidence type="ECO:0000256" key="4">
    <source>
        <dbReference type="ARBA" id="ARBA00022737"/>
    </source>
</evidence>
<dbReference type="Pfam" id="PF12838">
    <property type="entry name" value="Fer4_7"/>
    <property type="match status" value="1"/>
</dbReference>
<dbReference type="GO" id="GO:0051539">
    <property type="term" value="F:4 iron, 4 sulfur cluster binding"/>
    <property type="evidence" value="ECO:0007669"/>
    <property type="project" value="UniProtKB-UniRule"/>
</dbReference>
<feature type="binding site" evidence="10">
    <location>
        <position position="52"/>
    </location>
    <ligand>
        <name>[4Fe-4S] cluster</name>
        <dbReference type="ChEBI" id="CHEBI:49883"/>
        <label>1</label>
    </ligand>
</feature>
<dbReference type="InterPro" id="IPR050395">
    <property type="entry name" value="4Fe4S_Ferredoxin_RnfB"/>
</dbReference>
<feature type="domain" description="4Fe-4S ferredoxin-type" evidence="11">
    <location>
        <begin position="236"/>
        <end position="265"/>
    </location>
</feature>
<proteinExistence type="inferred from homology"/>
<evidence type="ECO:0000313" key="13">
    <source>
        <dbReference type="EMBL" id="HIS64150.1"/>
    </source>
</evidence>
<feature type="binding site" evidence="10">
    <location>
        <position position="177"/>
    </location>
    <ligand>
        <name>[4Fe-4S] cluster</name>
        <dbReference type="ChEBI" id="CHEBI:49883"/>
        <label>3</label>
    </ligand>
</feature>
<feature type="binding site" evidence="10">
    <location>
        <position position="49"/>
    </location>
    <ligand>
        <name>[4Fe-4S] cluster</name>
        <dbReference type="ChEBI" id="CHEBI:49883"/>
        <label>1</label>
    </ligand>
</feature>
<evidence type="ECO:0000256" key="2">
    <source>
        <dbReference type="ARBA" id="ARBA00022485"/>
    </source>
</evidence>
<keyword evidence="6 10" id="KW-0249">Electron transport</keyword>
<evidence type="ECO:0000313" key="14">
    <source>
        <dbReference type="Proteomes" id="UP000886741"/>
    </source>
</evidence>
<dbReference type="PANTHER" id="PTHR43560">
    <property type="entry name" value="ION-TRANSLOCATING OXIDOREDUCTASE COMPLEX SUBUNIT B"/>
    <property type="match status" value="1"/>
</dbReference>
<dbReference type="CDD" id="cd10549">
    <property type="entry name" value="MtMvhB_like"/>
    <property type="match status" value="1"/>
</dbReference>
<dbReference type="GO" id="GO:0022900">
    <property type="term" value="P:electron transport chain"/>
    <property type="evidence" value="ECO:0007669"/>
    <property type="project" value="UniProtKB-UniRule"/>
</dbReference>
<feature type="binding site" evidence="10">
    <location>
        <position position="152"/>
    </location>
    <ligand>
        <name>[4Fe-4S] cluster</name>
        <dbReference type="ChEBI" id="CHEBI:49883"/>
        <label>3</label>
    </ligand>
</feature>
<evidence type="ECO:0000256" key="1">
    <source>
        <dbReference type="ARBA" id="ARBA00022448"/>
    </source>
</evidence>
<feature type="domain" description="4Fe-4S ferredoxin-type" evidence="11">
    <location>
        <begin position="162"/>
        <end position="191"/>
    </location>
</feature>
<comment type="function">
    <text evidence="10">Part of a membrane-bound complex that couples electron transfer with translocation of ions across the membrane.</text>
</comment>
<feature type="binding site" evidence="10">
    <location>
        <position position="57"/>
    </location>
    <ligand>
        <name>[4Fe-4S] cluster</name>
        <dbReference type="ChEBI" id="CHEBI:49883"/>
        <label>1</label>
    </ligand>
</feature>
<name>A0A9D1JSF7_9FIRM</name>
<keyword evidence="9 10" id="KW-0472">Membrane</keyword>
<dbReference type="SUPFAM" id="SSF54862">
    <property type="entry name" value="4Fe-4S ferredoxins"/>
    <property type="match status" value="2"/>
</dbReference>